<evidence type="ECO:0000313" key="3">
    <source>
        <dbReference type="Proteomes" id="UP001461498"/>
    </source>
</evidence>
<dbReference type="AlphaFoldDB" id="A0AAW1CU80"/>
<comment type="caution">
    <text evidence="2">The sequence shown here is derived from an EMBL/GenBank/DDBJ whole genome shotgun (WGS) entry which is preliminary data.</text>
</comment>
<reference evidence="2 3" key="1">
    <citation type="submission" date="2022-12" db="EMBL/GenBank/DDBJ databases">
        <title>Chromosome-level genome assembly of true bugs.</title>
        <authorList>
            <person name="Ma L."/>
            <person name="Li H."/>
        </authorList>
    </citation>
    <scope>NUCLEOTIDE SEQUENCE [LARGE SCALE GENOMIC DNA]</scope>
    <source>
        <strain evidence="2">Lab_2022b</strain>
    </source>
</reference>
<evidence type="ECO:0000256" key="1">
    <source>
        <dbReference type="SAM" id="MobiDB-lite"/>
    </source>
</evidence>
<dbReference type="EMBL" id="JAPXFL010000011">
    <property type="protein sequence ID" value="KAK9499800.1"/>
    <property type="molecule type" value="Genomic_DNA"/>
</dbReference>
<feature type="region of interest" description="Disordered" evidence="1">
    <location>
        <begin position="15"/>
        <end position="102"/>
    </location>
</feature>
<keyword evidence="3" id="KW-1185">Reference proteome</keyword>
<dbReference type="Proteomes" id="UP001461498">
    <property type="component" value="Unassembled WGS sequence"/>
</dbReference>
<name>A0AAW1CU80_9HEMI</name>
<sequence>MIFFSLIFVSSKREECARDDRRGSGHKSTNLDEESASSMAKDKEGATDFDYFRPPVPPRRKSADKLVDNTSKGSTVTVLGRSPTPKSTNLDEESASSVSKDGQRVSDFEFSSILNSIKGSK</sequence>
<proteinExistence type="predicted"/>
<evidence type="ECO:0000313" key="2">
    <source>
        <dbReference type="EMBL" id="KAK9499800.1"/>
    </source>
</evidence>
<gene>
    <name evidence="2" type="ORF">O3M35_002770</name>
</gene>
<protein>
    <submittedName>
        <fullName evidence="2">Uncharacterized protein</fullName>
    </submittedName>
</protein>
<feature type="compositionally biased region" description="Polar residues" evidence="1">
    <location>
        <begin position="68"/>
        <end position="77"/>
    </location>
</feature>
<accession>A0AAW1CU80</accession>
<organism evidence="2 3">
    <name type="scientific">Rhynocoris fuscipes</name>
    <dbReference type="NCBI Taxonomy" id="488301"/>
    <lineage>
        <taxon>Eukaryota</taxon>
        <taxon>Metazoa</taxon>
        <taxon>Ecdysozoa</taxon>
        <taxon>Arthropoda</taxon>
        <taxon>Hexapoda</taxon>
        <taxon>Insecta</taxon>
        <taxon>Pterygota</taxon>
        <taxon>Neoptera</taxon>
        <taxon>Paraneoptera</taxon>
        <taxon>Hemiptera</taxon>
        <taxon>Heteroptera</taxon>
        <taxon>Panheteroptera</taxon>
        <taxon>Cimicomorpha</taxon>
        <taxon>Reduviidae</taxon>
        <taxon>Harpactorinae</taxon>
        <taxon>Harpactorini</taxon>
        <taxon>Rhynocoris</taxon>
    </lineage>
</organism>